<dbReference type="InterPro" id="IPR013128">
    <property type="entry name" value="Peptidase_C1A"/>
</dbReference>
<dbReference type="KEGG" id="eiv:EIN_257950"/>
<dbReference type="SMART" id="SM00645">
    <property type="entry name" value="Pept_C1"/>
    <property type="match status" value="1"/>
</dbReference>
<keyword evidence="3" id="KW-0732">Signal</keyword>
<protein>
    <submittedName>
        <fullName evidence="10">Cysteine proteinase 2, putative</fullName>
    </submittedName>
</protein>
<evidence type="ECO:0000256" key="4">
    <source>
        <dbReference type="ARBA" id="ARBA00022807"/>
    </source>
</evidence>
<dbReference type="SUPFAM" id="SSF54001">
    <property type="entry name" value="Cysteine proteinases"/>
    <property type="match status" value="1"/>
</dbReference>
<proteinExistence type="inferred from homology"/>
<comment type="similarity">
    <text evidence="1">Belongs to the peptidase C1 family.</text>
</comment>
<keyword evidence="5" id="KW-0865">Zymogen</keyword>
<evidence type="ECO:0000256" key="6">
    <source>
        <dbReference type="ARBA" id="ARBA00023157"/>
    </source>
</evidence>
<evidence type="ECO:0000256" key="2">
    <source>
        <dbReference type="ARBA" id="ARBA00022670"/>
    </source>
</evidence>
<dbReference type="InterPro" id="IPR025661">
    <property type="entry name" value="Pept_asp_AS"/>
</dbReference>
<dbReference type="InterPro" id="IPR000169">
    <property type="entry name" value="Pept_cys_AS"/>
</dbReference>
<evidence type="ECO:0000256" key="3">
    <source>
        <dbReference type="ARBA" id="ARBA00022729"/>
    </source>
</evidence>
<comment type="function">
    <text evidence="7">Cysteine protease which degrades matrix proteins such as collagen, laminin and fibronectin and thus is involved in the destruction of human tissue. Can abolish adhesion. May play an important role in pathogenicity.</text>
</comment>
<evidence type="ECO:0000313" key="11">
    <source>
        <dbReference type="Proteomes" id="UP000014680"/>
    </source>
</evidence>
<dbReference type="PROSITE" id="PS00640">
    <property type="entry name" value="THIOL_PROTEASE_ASN"/>
    <property type="match status" value="1"/>
</dbReference>
<evidence type="ECO:0000256" key="7">
    <source>
        <dbReference type="ARBA" id="ARBA00055668"/>
    </source>
</evidence>
<evidence type="ECO:0000313" key="10">
    <source>
        <dbReference type="EMBL" id="ELP84181.1"/>
    </source>
</evidence>
<gene>
    <name evidence="10" type="ORF">EIN_257950</name>
</gene>
<dbReference type="GeneID" id="14883173"/>
<keyword evidence="4" id="KW-0788">Thiol protease</keyword>
<dbReference type="InterPro" id="IPR038765">
    <property type="entry name" value="Papain-like_cys_pep_sf"/>
</dbReference>
<reference evidence="10 11" key="1">
    <citation type="submission" date="2012-10" db="EMBL/GenBank/DDBJ databases">
        <authorList>
            <person name="Zafar N."/>
            <person name="Inman J."/>
            <person name="Hall N."/>
            <person name="Lorenzi H."/>
            <person name="Caler E."/>
        </authorList>
    </citation>
    <scope>NUCLEOTIDE SEQUENCE [LARGE SCALE GENOMIC DNA]</scope>
    <source>
        <strain evidence="10 11">IP1</strain>
    </source>
</reference>
<keyword evidence="4" id="KW-0378">Hydrolase</keyword>
<dbReference type="Pfam" id="PF00112">
    <property type="entry name" value="Peptidase_C1"/>
    <property type="match status" value="1"/>
</dbReference>
<dbReference type="SMART" id="SM00848">
    <property type="entry name" value="Inhibitor_I29"/>
    <property type="match status" value="1"/>
</dbReference>
<dbReference type="GO" id="GO:0004197">
    <property type="term" value="F:cysteine-type endopeptidase activity"/>
    <property type="evidence" value="ECO:0007669"/>
    <property type="project" value="UniProtKB-ARBA"/>
</dbReference>
<evidence type="ECO:0000256" key="5">
    <source>
        <dbReference type="ARBA" id="ARBA00023145"/>
    </source>
</evidence>
<dbReference type="InterPro" id="IPR013201">
    <property type="entry name" value="Prot_inhib_I29"/>
</dbReference>
<dbReference type="OMA" id="HEYTELC"/>
<evidence type="ECO:0000256" key="1">
    <source>
        <dbReference type="ARBA" id="ARBA00008455"/>
    </source>
</evidence>
<dbReference type="Proteomes" id="UP000014680">
    <property type="component" value="Unassembled WGS sequence"/>
</dbReference>
<evidence type="ECO:0000259" key="8">
    <source>
        <dbReference type="SMART" id="SM00645"/>
    </source>
</evidence>
<dbReference type="MEROPS" id="C01.050"/>
<dbReference type="FunFam" id="3.90.70.10:FF:000039">
    <property type="entry name" value="Cysteine proteinase 2, putative"/>
    <property type="match status" value="1"/>
</dbReference>
<dbReference type="RefSeq" id="XP_004183527.1">
    <property type="nucleotide sequence ID" value="XM_004183479.1"/>
</dbReference>
<dbReference type="Gene3D" id="3.90.70.10">
    <property type="entry name" value="Cysteine proteinases"/>
    <property type="match status" value="1"/>
</dbReference>
<dbReference type="GO" id="GO:0006508">
    <property type="term" value="P:proteolysis"/>
    <property type="evidence" value="ECO:0007669"/>
    <property type="project" value="UniProtKB-KW"/>
</dbReference>
<feature type="domain" description="Cathepsin propeptide inhibitor" evidence="9">
    <location>
        <begin position="16"/>
        <end position="71"/>
    </location>
</feature>
<evidence type="ECO:0000259" key="9">
    <source>
        <dbReference type="SMART" id="SM00848"/>
    </source>
</evidence>
<dbReference type="InterPro" id="IPR000668">
    <property type="entry name" value="Peptidase_C1A_C"/>
</dbReference>
<dbReference type="PANTHER" id="PTHR12411">
    <property type="entry name" value="CYSTEINE PROTEASE FAMILY C1-RELATED"/>
    <property type="match status" value="1"/>
</dbReference>
<dbReference type="OrthoDB" id="10259130at2759"/>
<dbReference type="InterPro" id="IPR025660">
    <property type="entry name" value="Pept_his_AS"/>
</dbReference>
<feature type="domain" description="Peptidase C1A papain C-terminal" evidence="8">
    <location>
        <begin position="97"/>
        <end position="310"/>
    </location>
</feature>
<dbReference type="PROSITE" id="PS00639">
    <property type="entry name" value="THIOL_PROTEASE_HIS"/>
    <property type="match status" value="1"/>
</dbReference>
<dbReference type="VEuPathDB" id="AmoebaDB:EIN_257950"/>
<dbReference type="EMBL" id="KB207142">
    <property type="protein sequence ID" value="ELP84181.1"/>
    <property type="molecule type" value="Genomic_DNA"/>
</dbReference>
<keyword evidence="6" id="KW-1015">Disulfide bond</keyword>
<dbReference type="AlphaFoldDB" id="A0A0A1TV65"/>
<keyword evidence="2" id="KW-0645">Protease</keyword>
<keyword evidence="11" id="KW-1185">Reference proteome</keyword>
<dbReference type="PROSITE" id="PS00139">
    <property type="entry name" value="THIOL_PROTEASE_CYS"/>
    <property type="match status" value="1"/>
</dbReference>
<sequence length="315" mass="35134">MFHLFCILVISSAFDFDSWLIKFNKSFSAVESLRRRAIFVQNARFVDEFNKLNKFKLGVDGPFAAHTHQEYLSTLSHKPNIKESYFEPHSKEALKMFPESLDLRQQGKVTKVRDQKSCGSCYSFGALASLEGRLLFLGGNENTLDLSEEQIMRCSANNGCNGGTGSIVYDYIKENGVVQEKDYPYTATEGNCGVDLTKKFATIEGYKYITRKDNDALKSALVDGVVDVSIDASSPMFSLYKSGVYHDTKCKTSLFSLNHEIAAVGYGKLNGEEYWIVKNSWGTNWGESGYILMAMEGNTCGVTSEPIVPTGIKYL</sequence>
<dbReference type="CDD" id="cd02248">
    <property type="entry name" value="Peptidase_C1A"/>
    <property type="match status" value="1"/>
</dbReference>
<organism evidence="10 11">
    <name type="scientific">Entamoeba invadens IP1</name>
    <dbReference type="NCBI Taxonomy" id="370355"/>
    <lineage>
        <taxon>Eukaryota</taxon>
        <taxon>Amoebozoa</taxon>
        <taxon>Evosea</taxon>
        <taxon>Archamoebae</taxon>
        <taxon>Mastigamoebida</taxon>
        <taxon>Entamoebidae</taxon>
        <taxon>Entamoeba</taxon>
    </lineage>
</organism>
<name>A0A0A1TV65_ENTIV</name>
<accession>A0A0A1TV65</accession>
<dbReference type="InterPro" id="IPR039417">
    <property type="entry name" value="Peptidase_C1A_papain-like"/>
</dbReference>
<dbReference type="PRINTS" id="PR00705">
    <property type="entry name" value="PAPAIN"/>
</dbReference>
<dbReference type="Pfam" id="PF08246">
    <property type="entry name" value="Inhibitor_I29"/>
    <property type="match status" value="1"/>
</dbReference>